<reference evidence="2 3" key="1">
    <citation type="submission" date="2020-06" db="EMBL/GenBank/DDBJ databases">
        <title>The genome sequence of Candidatus Regiella insecticola strain Tut.</title>
        <authorList>
            <person name="Nikoh N."/>
            <person name="Tsuchida T."/>
            <person name="Koga R."/>
            <person name="Oshima K."/>
            <person name="Hattori M."/>
            <person name="Fukatsu T."/>
        </authorList>
    </citation>
    <scope>NUCLEOTIDE SEQUENCE [LARGE SCALE GENOMIC DNA]</scope>
    <source>
        <strain evidence="2 3">Tut</strain>
    </source>
</reference>
<feature type="transmembrane region" description="Helical" evidence="1">
    <location>
        <begin position="15"/>
        <end position="35"/>
    </location>
</feature>
<proteinExistence type="predicted"/>
<organism evidence="2 3">
    <name type="scientific">Candidatus Regiella insecticola</name>
    <dbReference type="NCBI Taxonomy" id="138073"/>
    <lineage>
        <taxon>Bacteria</taxon>
        <taxon>Pseudomonadati</taxon>
        <taxon>Pseudomonadota</taxon>
        <taxon>Gammaproteobacteria</taxon>
        <taxon>Enterobacterales</taxon>
        <taxon>Enterobacteriaceae</taxon>
        <taxon>aphid secondary symbionts</taxon>
        <taxon>Candidatus Regiella</taxon>
    </lineage>
</organism>
<dbReference type="Proteomes" id="UP000504714">
    <property type="component" value="Unassembled WGS sequence"/>
</dbReference>
<sequence>MKSLFSSIERRSKKILNIPFTFQVTAALAVIAYPLPCTDSIDYRLAAASKVKGIYL</sequence>
<accession>A0A6L2ZRE9</accession>
<evidence type="ECO:0000313" key="3">
    <source>
        <dbReference type="Proteomes" id="UP000504714"/>
    </source>
</evidence>
<keyword evidence="1" id="KW-0472">Membrane</keyword>
<evidence type="ECO:0000256" key="1">
    <source>
        <dbReference type="SAM" id="Phobius"/>
    </source>
</evidence>
<protein>
    <submittedName>
        <fullName evidence="2">Uncharacterized protein</fullName>
    </submittedName>
</protein>
<gene>
    <name evidence="2" type="ORF">RINTU1_35150</name>
</gene>
<evidence type="ECO:0000313" key="2">
    <source>
        <dbReference type="EMBL" id="GFN47437.1"/>
    </source>
</evidence>
<dbReference type="AlphaFoldDB" id="A0A6L2ZRE9"/>
<keyword evidence="1" id="KW-0812">Transmembrane</keyword>
<name>A0A6L2ZRE9_9ENTR</name>
<dbReference type="EMBL" id="BLXO01000012">
    <property type="protein sequence ID" value="GFN47437.1"/>
    <property type="molecule type" value="Genomic_DNA"/>
</dbReference>
<keyword evidence="1" id="KW-1133">Transmembrane helix</keyword>
<comment type="caution">
    <text evidence="2">The sequence shown here is derived from an EMBL/GenBank/DDBJ whole genome shotgun (WGS) entry which is preliminary data.</text>
</comment>